<dbReference type="InterPro" id="IPR028082">
    <property type="entry name" value="Peripla_BP_I"/>
</dbReference>
<dbReference type="SUPFAM" id="SSF53822">
    <property type="entry name" value="Periplasmic binding protein-like I"/>
    <property type="match status" value="1"/>
</dbReference>
<dbReference type="PROSITE" id="PS50932">
    <property type="entry name" value="HTH_LACI_2"/>
    <property type="match status" value="1"/>
</dbReference>
<protein>
    <submittedName>
        <fullName evidence="5">LacI family DNA-binding transcriptional regulator</fullName>
    </submittedName>
</protein>
<keyword evidence="6" id="KW-1185">Reference proteome</keyword>
<dbReference type="Pfam" id="PF00356">
    <property type="entry name" value="LacI"/>
    <property type="match status" value="1"/>
</dbReference>
<reference evidence="6" key="1">
    <citation type="journal article" date="2019" name="Int. J. Syst. Evol. Microbiol.">
        <title>The Global Catalogue of Microorganisms (GCM) 10K type strain sequencing project: providing services to taxonomists for standard genome sequencing and annotation.</title>
        <authorList>
            <consortium name="The Broad Institute Genomics Platform"/>
            <consortium name="The Broad Institute Genome Sequencing Center for Infectious Disease"/>
            <person name="Wu L."/>
            <person name="Ma J."/>
        </authorList>
    </citation>
    <scope>NUCLEOTIDE SEQUENCE [LARGE SCALE GENOMIC DNA]</scope>
    <source>
        <strain evidence="6">JCM 18537</strain>
    </source>
</reference>
<keyword evidence="2 5" id="KW-0238">DNA-binding</keyword>
<dbReference type="InterPro" id="IPR000843">
    <property type="entry name" value="HTH_LacI"/>
</dbReference>
<proteinExistence type="predicted"/>
<dbReference type="InterPro" id="IPR046335">
    <property type="entry name" value="LacI/GalR-like_sensor"/>
</dbReference>
<keyword evidence="3" id="KW-0804">Transcription</keyword>
<dbReference type="InterPro" id="IPR010982">
    <property type="entry name" value="Lambda_DNA-bd_dom_sf"/>
</dbReference>
<dbReference type="PANTHER" id="PTHR30146:SF109">
    <property type="entry name" value="HTH-TYPE TRANSCRIPTIONAL REGULATOR GALS"/>
    <property type="match status" value="1"/>
</dbReference>
<evidence type="ECO:0000256" key="3">
    <source>
        <dbReference type="ARBA" id="ARBA00023163"/>
    </source>
</evidence>
<dbReference type="Gene3D" id="1.10.260.40">
    <property type="entry name" value="lambda repressor-like DNA-binding domains"/>
    <property type="match status" value="1"/>
</dbReference>
<dbReference type="EMBL" id="BAABKO010000002">
    <property type="protein sequence ID" value="GAA4770007.1"/>
    <property type="molecule type" value="Genomic_DNA"/>
</dbReference>
<sequence length="336" mass="35991">MPATMRDVAELAGVSVKTVSNVINGYPYIKGATRERVETAIAQLSYEVNVTARNLRRGSTGVIGLALPELSLPYFAELADSVMDAGHRAGLTVVIERTRGDRDEELAVLTSTWRSSTDGLLFSPLGMTPDDEPLIPDGAPIVLLGERVFSPRFDHVTMDNIEGARAATARLIALGRRRIAAIGVHPGEAMGSAALRFAGYRAALAEAGIPDDPRLHGATQLWHRPSGAAAMASVLDRGVAPDAVVAFNDALGLGAMHELQLRGYEIPRDVLLIGFDDIEETRYARPTMSSVDPGREFIADTAVRLLRERIAGGTARTPRLVTAPHRVVDRASTTLG</sequence>
<dbReference type="Pfam" id="PF13377">
    <property type="entry name" value="Peripla_BP_3"/>
    <property type="match status" value="1"/>
</dbReference>
<dbReference type="CDD" id="cd01392">
    <property type="entry name" value="HTH_LacI"/>
    <property type="match status" value="1"/>
</dbReference>
<dbReference type="GO" id="GO:0003677">
    <property type="term" value="F:DNA binding"/>
    <property type="evidence" value="ECO:0007669"/>
    <property type="project" value="UniProtKB-KW"/>
</dbReference>
<dbReference type="PROSITE" id="PS00356">
    <property type="entry name" value="HTH_LACI_1"/>
    <property type="match status" value="1"/>
</dbReference>
<comment type="caution">
    <text evidence="5">The sequence shown here is derived from an EMBL/GenBank/DDBJ whole genome shotgun (WGS) entry which is preliminary data.</text>
</comment>
<evidence type="ECO:0000256" key="2">
    <source>
        <dbReference type="ARBA" id="ARBA00023125"/>
    </source>
</evidence>
<dbReference type="SUPFAM" id="SSF47413">
    <property type="entry name" value="lambda repressor-like DNA-binding domains"/>
    <property type="match status" value="1"/>
</dbReference>
<evidence type="ECO:0000313" key="6">
    <source>
        <dbReference type="Proteomes" id="UP001501645"/>
    </source>
</evidence>
<feature type="domain" description="HTH lacI-type" evidence="4">
    <location>
        <begin position="3"/>
        <end position="57"/>
    </location>
</feature>
<dbReference type="CDD" id="cd06267">
    <property type="entry name" value="PBP1_LacI_sugar_binding-like"/>
    <property type="match status" value="1"/>
</dbReference>
<dbReference type="Proteomes" id="UP001501645">
    <property type="component" value="Unassembled WGS sequence"/>
</dbReference>
<dbReference type="PANTHER" id="PTHR30146">
    <property type="entry name" value="LACI-RELATED TRANSCRIPTIONAL REPRESSOR"/>
    <property type="match status" value="1"/>
</dbReference>
<dbReference type="Gene3D" id="3.40.50.2300">
    <property type="match status" value="2"/>
</dbReference>
<dbReference type="RefSeq" id="WP_345437095.1">
    <property type="nucleotide sequence ID" value="NZ_BAABKO010000002.1"/>
</dbReference>
<dbReference type="PRINTS" id="PR00036">
    <property type="entry name" value="HTHLACI"/>
</dbReference>
<evidence type="ECO:0000256" key="1">
    <source>
        <dbReference type="ARBA" id="ARBA00023015"/>
    </source>
</evidence>
<gene>
    <name evidence="5" type="ORF">GCM10023351_12150</name>
</gene>
<accession>A0ABP8ZYT0</accession>
<evidence type="ECO:0000313" key="5">
    <source>
        <dbReference type="EMBL" id="GAA4770007.1"/>
    </source>
</evidence>
<evidence type="ECO:0000259" key="4">
    <source>
        <dbReference type="PROSITE" id="PS50932"/>
    </source>
</evidence>
<name>A0ABP8ZYT0_9MICO</name>
<dbReference type="SMART" id="SM00354">
    <property type="entry name" value="HTH_LACI"/>
    <property type="match status" value="1"/>
</dbReference>
<keyword evidence="1" id="KW-0805">Transcription regulation</keyword>
<organism evidence="5 6">
    <name type="scientific">Microbacterium gilvum</name>
    <dbReference type="NCBI Taxonomy" id="1336204"/>
    <lineage>
        <taxon>Bacteria</taxon>
        <taxon>Bacillati</taxon>
        <taxon>Actinomycetota</taxon>
        <taxon>Actinomycetes</taxon>
        <taxon>Micrococcales</taxon>
        <taxon>Microbacteriaceae</taxon>
        <taxon>Microbacterium</taxon>
    </lineage>
</organism>